<proteinExistence type="predicted"/>
<evidence type="ECO:0000256" key="2">
    <source>
        <dbReference type="SAM" id="MobiDB-lite"/>
    </source>
</evidence>
<keyword evidence="1" id="KW-0175">Coiled coil</keyword>
<geneLocation type="plasmid" evidence="3 4">
    <name>unnamed1</name>
</geneLocation>
<feature type="region of interest" description="Disordered" evidence="2">
    <location>
        <begin position="266"/>
        <end position="340"/>
    </location>
</feature>
<sequence>MRNVYTLTEHEQKTLVPKAFNENLGTIGKIKRESVQVLNESAKGKPKKLIVTIEAIHVGRTRNYTYYTKEGLSAGLESWTSPRPKPVLTHHNDVDGEPIGRIIKAEYHDVTMSGKPGLMFTVEITDPVAIEKVLDGRYQTVSIGASTDKVTCNICGSDRTQEWCEHYPGQEYEDQTAHFIIGTTYGREVSYVNVPADEYAGNTGVTAVYEDEGSNSSGSSQESVQMNIFQLAEGLLQHVDSPGTNLYEQLNEGQKKAFENLLRFEEGSTTMPNPNEENPETTVVTGTKEGEQTPPAEPDTNPVAGTKEGEQTPPAATNADPVAQTTESNPPAPATPPAPAVNLTEMQQTITNLVMENQRMGAKLSEAQAEVSRLTQENATLNEAAHRSLAESVVQMKRQLNKPDVVGVDHQEAVDAHATRSKESLENTRSDLLAESKTLKPVPGSVTNPGVHTDESETPKTMTGQDAVNLFSGMFKSKKH</sequence>
<evidence type="ECO:0000313" key="4">
    <source>
        <dbReference type="Proteomes" id="UP001221519"/>
    </source>
</evidence>
<name>A0ABY7XK35_9BACL</name>
<dbReference type="EMBL" id="CP118109">
    <property type="protein sequence ID" value="WDI05144.1"/>
    <property type="molecule type" value="Genomic_DNA"/>
</dbReference>
<accession>A0ABY7XK35</accession>
<organism evidence="3 4">
    <name type="scientific">Paenibacillus urinalis</name>
    <dbReference type="NCBI Taxonomy" id="521520"/>
    <lineage>
        <taxon>Bacteria</taxon>
        <taxon>Bacillati</taxon>
        <taxon>Bacillota</taxon>
        <taxon>Bacilli</taxon>
        <taxon>Bacillales</taxon>
        <taxon>Paenibacillaceae</taxon>
        <taxon>Paenibacillus</taxon>
    </lineage>
</organism>
<dbReference type="Proteomes" id="UP001221519">
    <property type="component" value="Plasmid unnamed1"/>
</dbReference>
<dbReference type="RefSeq" id="WP_274338733.1">
    <property type="nucleotide sequence ID" value="NZ_CP118109.1"/>
</dbReference>
<keyword evidence="3" id="KW-0614">Plasmid</keyword>
<evidence type="ECO:0008006" key="5">
    <source>
        <dbReference type="Google" id="ProtNLM"/>
    </source>
</evidence>
<keyword evidence="4" id="KW-1185">Reference proteome</keyword>
<feature type="compositionally biased region" description="Pro residues" evidence="2">
    <location>
        <begin position="330"/>
        <end position="339"/>
    </location>
</feature>
<reference evidence="3 4" key="1">
    <citation type="submission" date="2023-02" db="EMBL/GenBank/DDBJ databases">
        <title>Pathogen: clinical or host-associated sample.</title>
        <authorList>
            <person name="Hergert J."/>
            <person name="Casey R."/>
            <person name="Wagner J."/>
            <person name="Young E.L."/>
            <person name="Oakeson K.F."/>
        </authorList>
    </citation>
    <scope>NUCLEOTIDE SEQUENCE [LARGE SCALE GENOMIC DNA]</scope>
    <source>
        <strain evidence="3 4">2022CK-00829</strain>
        <plasmid evidence="3 4">unnamed1</plasmid>
    </source>
</reference>
<gene>
    <name evidence="3" type="ORF">PUW25_25385</name>
</gene>
<feature type="compositionally biased region" description="Basic and acidic residues" evidence="2">
    <location>
        <begin position="415"/>
        <end position="438"/>
    </location>
</feature>
<evidence type="ECO:0000313" key="3">
    <source>
        <dbReference type="EMBL" id="WDI05144.1"/>
    </source>
</evidence>
<feature type="region of interest" description="Disordered" evidence="2">
    <location>
        <begin position="415"/>
        <end position="466"/>
    </location>
</feature>
<protein>
    <recommendedName>
        <fullName evidence="5">Capsid maturation protease</fullName>
    </recommendedName>
</protein>
<feature type="coiled-coil region" evidence="1">
    <location>
        <begin position="350"/>
        <end position="384"/>
    </location>
</feature>
<feature type="compositionally biased region" description="Polar residues" evidence="2">
    <location>
        <begin position="267"/>
        <end position="276"/>
    </location>
</feature>
<evidence type="ECO:0000256" key="1">
    <source>
        <dbReference type="SAM" id="Coils"/>
    </source>
</evidence>